<keyword evidence="1" id="KW-0677">Repeat</keyword>
<gene>
    <name evidence="2" type="ORF">SMAR0320_LOCUS4349</name>
</gene>
<organism evidence="2">
    <name type="scientific">Skeletonema marinoi</name>
    <dbReference type="NCBI Taxonomy" id="267567"/>
    <lineage>
        <taxon>Eukaryota</taxon>
        <taxon>Sar</taxon>
        <taxon>Stramenopiles</taxon>
        <taxon>Ochrophyta</taxon>
        <taxon>Bacillariophyta</taxon>
        <taxon>Coscinodiscophyceae</taxon>
        <taxon>Thalassiosirophycidae</taxon>
        <taxon>Thalassiosirales</taxon>
        <taxon>Skeletonemataceae</taxon>
        <taxon>Skeletonema</taxon>
        <taxon>Skeletonema marinoi-dohrnii complex</taxon>
    </lineage>
</organism>
<protein>
    <submittedName>
        <fullName evidence="2">Uncharacterized protein</fullName>
    </submittedName>
</protein>
<dbReference type="SMART" id="SM00368">
    <property type="entry name" value="LRR_RI"/>
    <property type="match status" value="3"/>
</dbReference>
<name>A0A7S2P9E0_9STRA</name>
<proteinExistence type="predicted"/>
<sequence>MRNMFDLSGTRDLLLHGGQLELGFQRLHHTDVKRIFKKLGREPPPEKIQPPRKCRRLNKSQSLESEVIRFTSIDCSVWRINIGCNDLGDKVTEYLHLLPETVTDLDVSACGLQTRGIGNICKFLTSNKTIVRLIMWGNNINDDGAVYISEMLKQNDTLRELVIFNNHIGIASNGLLKADPLSNKGKLRIAEALRYNSTLQMIAIDGPRLHFCKPPYLDPSLGLSLPRFDPEVGKAFRNALEESESAIESIQIGNVVDDPNFHQWETTLQKCENLHSLGSECISVRANKKLMRWRAINALKARKVTREGNADEFISTVSTAVQYGVIDVVYYLMRNNVGFISK</sequence>
<evidence type="ECO:0000313" key="2">
    <source>
        <dbReference type="EMBL" id="CAD9583732.1"/>
    </source>
</evidence>
<dbReference type="InterPro" id="IPR052201">
    <property type="entry name" value="LRR-containing_regulator"/>
</dbReference>
<dbReference type="Gene3D" id="3.80.10.10">
    <property type="entry name" value="Ribonuclease Inhibitor"/>
    <property type="match status" value="1"/>
</dbReference>
<dbReference type="InterPro" id="IPR032675">
    <property type="entry name" value="LRR_dom_sf"/>
</dbReference>
<dbReference type="Pfam" id="PF13516">
    <property type="entry name" value="LRR_6"/>
    <property type="match status" value="1"/>
</dbReference>
<dbReference type="SUPFAM" id="SSF52047">
    <property type="entry name" value="RNI-like"/>
    <property type="match status" value="1"/>
</dbReference>
<reference evidence="2" key="1">
    <citation type="submission" date="2021-01" db="EMBL/GenBank/DDBJ databases">
        <authorList>
            <person name="Corre E."/>
            <person name="Pelletier E."/>
            <person name="Niang G."/>
            <person name="Scheremetjew M."/>
            <person name="Finn R."/>
            <person name="Kale V."/>
            <person name="Holt S."/>
            <person name="Cochrane G."/>
            <person name="Meng A."/>
            <person name="Brown T."/>
            <person name="Cohen L."/>
        </authorList>
    </citation>
    <scope>NUCLEOTIDE SEQUENCE</scope>
    <source>
        <strain evidence="2">SM1012Den-03</strain>
    </source>
</reference>
<dbReference type="PANTHER" id="PTHR24111:SF0">
    <property type="entry name" value="LEUCINE-RICH REPEAT-CONTAINING PROTEIN"/>
    <property type="match status" value="1"/>
</dbReference>
<dbReference type="EMBL" id="HBGZ01006199">
    <property type="protein sequence ID" value="CAD9583732.1"/>
    <property type="molecule type" value="Transcribed_RNA"/>
</dbReference>
<dbReference type="AlphaFoldDB" id="A0A7S2P9E0"/>
<dbReference type="InterPro" id="IPR001611">
    <property type="entry name" value="Leu-rich_rpt"/>
</dbReference>
<evidence type="ECO:0000256" key="1">
    <source>
        <dbReference type="ARBA" id="ARBA00022737"/>
    </source>
</evidence>
<accession>A0A7S2P9E0</accession>
<dbReference type="PANTHER" id="PTHR24111">
    <property type="entry name" value="LEUCINE-RICH REPEAT-CONTAINING PROTEIN 34"/>
    <property type="match status" value="1"/>
</dbReference>